<reference evidence="17" key="2">
    <citation type="submission" date="2020-08" db="EMBL/GenBank/DDBJ databases">
        <authorList>
            <person name="Lai Q."/>
        </authorList>
    </citation>
    <scope>NUCLEOTIDE SEQUENCE</scope>
    <source>
        <strain evidence="17">S27-2</strain>
    </source>
</reference>
<evidence type="ECO:0000256" key="6">
    <source>
        <dbReference type="ARBA" id="ARBA00022801"/>
    </source>
</evidence>
<keyword evidence="13" id="KW-0732">Signal</keyword>
<feature type="binding site" evidence="10">
    <location>
        <position position="338"/>
    </location>
    <ligand>
        <name>Zn(2+)</name>
        <dbReference type="ChEBI" id="CHEBI:29105"/>
        <note>catalytic</note>
    </ligand>
</feature>
<dbReference type="RefSeq" id="WP_186505339.1">
    <property type="nucleotide sequence ID" value="NZ_JACNEP010000002.1"/>
</dbReference>
<dbReference type="GO" id="GO:0006508">
    <property type="term" value="P:proteolysis"/>
    <property type="evidence" value="ECO:0007669"/>
    <property type="project" value="UniProtKB-KW"/>
</dbReference>
<dbReference type="SUPFAM" id="SSF55486">
    <property type="entry name" value="Metalloproteases ('zincins'), catalytic domain"/>
    <property type="match status" value="1"/>
</dbReference>
<dbReference type="GO" id="GO:0005615">
    <property type="term" value="C:extracellular space"/>
    <property type="evidence" value="ECO:0007669"/>
    <property type="project" value="TreeGrafter"/>
</dbReference>
<feature type="chain" id="PRO_5035152490" description="Aminopeptidase" evidence="13">
    <location>
        <begin position="25"/>
        <end position="856"/>
    </location>
</feature>
<feature type="signal peptide" evidence="13">
    <location>
        <begin position="1"/>
        <end position="24"/>
    </location>
</feature>
<gene>
    <name evidence="17" type="ORF">H8B19_03200</name>
</gene>
<evidence type="ECO:0000256" key="9">
    <source>
        <dbReference type="PIRSR" id="PIRSR634016-1"/>
    </source>
</evidence>
<dbReference type="GO" id="GO:0008270">
    <property type="term" value="F:zinc ion binding"/>
    <property type="evidence" value="ECO:0007669"/>
    <property type="project" value="UniProtKB-UniRule"/>
</dbReference>
<dbReference type="Proteomes" id="UP000601768">
    <property type="component" value="Unassembled WGS sequence"/>
</dbReference>
<protein>
    <recommendedName>
        <fullName evidence="12">Aminopeptidase</fullName>
        <ecNumber evidence="12">3.4.11.-</ecNumber>
    </recommendedName>
</protein>
<keyword evidence="5 10" id="KW-0479">Metal-binding</keyword>
<evidence type="ECO:0000256" key="4">
    <source>
        <dbReference type="ARBA" id="ARBA00022670"/>
    </source>
</evidence>
<evidence type="ECO:0000259" key="14">
    <source>
        <dbReference type="Pfam" id="PF01433"/>
    </source>
</evidence>
<dbReference type="EMBL" id="JACNEP010000002">
    <property type="protein sequence ID" value="MBC3764868.1"/>
    <property type="molecule type" value="Genomic_DNA"/>
</dbReference>
<dbReference type="PRINTS" id="PR00756">
    <property type="entry name" value="ALADIPTASE"/>
</dbReference>
<sequence>MFKKLLSVFTLIVSTLFFSVPSMADVDYRLPSNIQPTFQKINLKVDPDKPDYSGSTMIDITVSGSADKIGFYQIDLVIDKAELISGDTRLPMTVSAGDYHMNWASTGDTITAGKYKLALTFHGKVNTSSDGMYLSTFEDRNYIFTQFEDMHARRAFPSFDEPSFKIPYQLTISSPEKNTVLSNTLVAKRSVADGWQTVTFNKTKPMPTYIVAYAIGEFDSAPIEGLSIPGHIYTPKGKADKTKFIATHTAEILKALESYFGAAYPFEKVDFIAVPNFTHGAMENAGLITYRDSYLLLGDNPRLTERTGPLNVVAHELAHMWYGNLVTMAWWDDLWLNEAFASWMSGKVMVKLYPELNTVNNLVQEGAFPEDALPTTRPIKKVVREAADVMDGLGLNYSKGESILLMVENLIGEENFQKGIQQYIKDRSWKNAEASDLWRALGAVSDIDLPAMMKTYIEQPGYALINFGENGQVTQERYLLSDEGNKKQVWQVPLSVKYKLNGKVEHMAVTLTQPSQMISKLSEAEWVYPDAGALGYFRWNIPAAQLDALLNDTDKLSSREKKSFINNIGALFTAGKVSLQEQFKALAVLANDSDPMVVRTVFSRIGQLDYLVDDSNRELYARFVEKMALPWFKELGTVEKEGESDDLIKLRYSVFSLLSRTSHNKQVLATARQLSESYLKDANSVPASLAGNAMAMVARHSGQQWFTTLEDAFKATTDARVKGTIGRGFYFEQPELITKALDLNLTDYVTPANVIYGLYYASGRMDDKTLMYQWLVKNFEALTQKMPAYHIAHMPQYVSSSCSVGNITLAKDFYKERMEKFEGMARSFEVMLQSSHQCVELKGKYQADFTEFLKAQ</sequence>
<dbReference type="GO" id="GO:0043171">
    <property type="term" value="P:peptide catabolic process"/>
    <property type="evidence" value="ECO:0007669"/>
    <property type="project" value="TreeGrafter"/>
</dbReference>
<evidence type="ECO:0000256" key="5">
    <source>
        <dbReference type="ARBA" id="ARBA00022723"/>
    </source>
</evidence>
<accession>A0A8J6ISN3</accession>
<keyword evidence="18" id="KW-1185">Reference proteome</keyword>
<dbReference type="Gene3D" id="2.60.40.1910">
    <property type="match status" value="1"/>
</dbReference>
<dbReference type="GO" id="GO:0070006">
    <property type="term" value="F:metalloaminopeptidase activity"/>
    <property type="evidence" value="ECO:0007669"/>
    <property type="project" value="TreeGrafter"/>
</dbReference>
<feature type="active site" description="Proton acceptor" evidence="9">
    <location>
        <position position="316"/>
    </location>
</feature>
<dbReference type="InterPro" id="IPR014782">
    <property type="entry name" value="Peptidase_M1_dom"/>
</dbReference>
<evidence type="ECO:0000313" key="18">
    <source>
        <dbReference type="Proteomes" id="UP000601768"/>
    </source>
</evidence>
<dbReference type="Gene3D" id="1.25.50.20">
    <property type="match status" value="1"/>
</dbReference>
<keyword evidence="4 12" id="KW-0645">Protease</keyword>
<dbReference type="Gene3D" id="1.10.390.10">
    <property type="entry name" value="Neutral Protease Domain 2"/>
    <property type="match status" value="1"/>
</dbReference>
<dbReference type="Gene3D" id="2.60.40.1730">
    <property type="entry name" value="tricorn interacting facor f3 domain"/>
    <property type="match status" value="1"/>
</dbReference>
<keyword evidence="7 10" id="KW-0862">Zinc</keyword>
<evidence type="ECO:0000256" key="13">
    <source>
        <dbReference type="SAM" id="SignalP"/>
    </source>
</evidence>
<feature type="binding site" evidence="10">
    <location>
        <position position="315"/>
    </location>
    <ligand>
        <name>Zn(2+)</name>
        <dbReference type="ChEBI" id="CHEBI:29105"/>
        <note>catalytic</note>
    </ligand>
</feature>
<evidence type="ECO:0000256" key="10">
    <source>
        <dbReference type="PIRSR" id="PIRSR634016-3"/>
    </source>
</evidence>
<dbReference type="InterPro" id="IPR050344">
    <property type="entry name" value="Peptidase_M1_aminopeptidases"/>
</dbReference>
<keyword evidence="6 12" id="KW-0378">Hydrolase</keyword>
<dbReference type="GO" id="GO:0016285">
    <property type="term" value="F:alanyl aminopeptidase activity"/>
    <property type="evidence" value="ECO:0007669"/>
    <property type="project" value="UniProtKB-EC"/>
</dbReference>
<comment type="similarity">
    <text evidence="2 12">Belongs to the peptidase M1 family.</text>
</comment>
<dbReference type="Pfam" id="PF11838">
    <property type="entry name" value="ERAP1_C"/>
    <property type="match status" value="1"/>
</dbReference>
<keyword evidence="3 12" id="KW-0031">Aminopeptidase</keyword>
<evidence type="ECO:0000313" key="17">
    <source>
        <dbReference type="EMBL" id="MBC3764868.1"/>
    </source>
</evidence>
<comment type="catalytic activity">
    <reaction evidence="1">
        <text>Release of an N-terminal amino acid, Xaa-|-Yaa- from a peptide, amide or arylamide. Xaa is preferably Ala, but may be most amino acids including Pro (slow action). When a terminal hydrophobic residue is followed by a prolyl residue, the two may be released as an intact Xaa-Pro dipeptide.</text>
        <dbReference type="EC" id="3.4.11.2"/>
    </reaction>
</comment>
<dbReference type="PANTHER" id="PTHR11533:SF174">
    <property type="entry name" value="PUROMYCIN-SENSITIVE AMINOPEPTIDASE-RELATED"/>
    <property type="match status" value="1"/>
</dbReference>
<dbReference type="InterPro" id="IPR027268">
    <property type="entry name" value="Peptidase_M4/M1_CTD_sf"/>
</dbReference>
<feature type="domain" description="Peptidase M1 membrane alanine aminopeptidase" evidence="14">
    <location>
        <begin position="247"/>
        <end position="456"/>
    </location>
</feature>
<feature type="binding site" evidence="10">
    <location>
        <position position="319"/>
    </location>
    <ligand>
        <name>Zn(2+)</name>
        <dbReference type="ChEBI" id="CHEBI:29105"/>
        <note>catalytic</note>
    </ligand>
</feature>
<dbReference type="SUPFAM" id="SSF63737">
    <property type="entry name" value="Leukotriene A4 hydrolase N-terminal domain"/>
    <property type="match status" value="1"/>
</dbReference>
<dbReference type="InterPro" id="IPR034016">
    <property type="entry name" value="M1_APN-typ"/>
</dbReference>
<feature type="site" description="Transition state stabilizer" evidence="11">
    <location>
        <position position="397"/>
    </location>
</feature>
<dbReference type="InterPro" id="IPR045357">
    <property type="entry name" value="Aminopeptidase_N-like_N"/>
</dbReference>
<dbReference type="EC" id="3.4.11.-" evidence="12"/>
<evidence type="ECO:0000256" key="12">
    <source>
        <dbReference type="RuleBase" id="RU364040"/>
    </source>
</evidence>
<dbReference type="CDD" id="cd09601">
    <property type="entry name" value="M1_APN-Q_like"/>
    <property type="match status" value="1"/>
</dbReference>
<evidence type="ECO:0000256" key="2">
    <source>
        <dbReference type="ARBA" id="ARBA00010136"/>
    </source>
</evidence>
<dbReference type="Pfam" id="PF17900">
    <property type="entry name" value="Peptidase_M1_N"/>
    <property type="match status" value="1"/>
</dbReference>
<comment type="cofactor">
    <cofactor evidence="10 12">
        <name>Zn(2+)</name>
        <dbReference type="ChEBI" id="CHEBI:29105"/>
    </cofactor>
    <text evidence="10 12">Binds 1 zinc ion per subunit.</text>
</comment>
<evidence type="ECO:0000259" key="16">
    <source>
        <dbReference type="Pfam" id="PF17900"/>
    </source>
</evidence>
<dbReference type="PANTHER" id="PTHR11533">
    <property type="entry name" value="PROTEASE M1 ZINC METALLOPROTEASE"/>
    <property type="match status" value="1"/>
</dbReference>
<dbReference type="InterPro" id="IPR042097">
    <property type="entry name" value="Aminopeptidase_N-like_N_sf"/>
</dbReference>
<reference evidence="17" key="1">
    <citation type="journal article" date="2018" name="Int. J. Syst. Evol. Microbiol.">
        <title>Neptunicella marina gen. nov., sp. nov., isolated from surface seawater.</title>
        <authorList>
            <person name="Liu X."/>
            <person name="Lai Q."/>
            <person name="Du Y."/>
            <person name="Zhang X."/>
            <person name="Liu Z."/>
            <person name="Sun F."/>
            <person name="Shao Z."/>
        </authorList>
    </citation>
    <scope>NUCLEOTIDE SEQUENCE</scope>
    <source>
        <strain evidence="17">S27-2</strain>
    </source>
</reference>
<dbReference type="GO" id="GO:0042277">
    <property type="term" value="F:peptide binding"/>
    <property type="evidence" value="ECO:0007669"/>
    <property type="project" value="TreeGrafter"/>
</dbReference>
<feature type="domain" description="Aminopeptidase N-like N-terminal" evidence="16">
    <location>
        <begin position="36"/>
        <end position="210"/>
    </location>
</feature>
<dbReference type="Pfam" id="PF01433">
    <property type="entry name" value="Peptidase_M1"/>
    <property type="match status" value="1"/>
</dbReference>
<evidence type="ECO:0000256" key="8">
    <source>
        <dbReference type="ARBA" id="ARBA00023049"/>
    </source>
</evidence>
<evidence type="ECO:0000256" key="1">
    <source>
        <dbReference type="ARBA" id="ARBA00000098"/>
    </source>
</evidence>
<comment type="caution">
    <text evidence="17">The sequence shown here is derived from an EMBL/GenBank/DDBJ whole genome shotgun (WGS) entry which is preliminary data.</text>
</comment>
<evidence type="ECO:0000256" key="11">
    <source>
        <dbReference type="PIRSR" id="PIRSR634016-4"/>
    </source>
</evidence>
<dbReference type="FunFam" id="1.10.390.10:FF:000006">
    <property type="entry name" value="Puromycin-sensitive aminopeptidase"/>
    <property type="match status" value="1"/>
</dbReference>
<name>A0A8J6ISN3_9ALTE</name>
<dbReference type="GO" id="GO:0005737">
    <property type="term" value="C:cytoplasm"/>
    <property type="evidence" value="ECO:0007669"/>
    <property type="project" value="TreeGrafter"/>
</dbReference>
<dbReference type="InterPro" id="IPR024571">
    <property type="entry name" value="ERAP1-like_C_dom"/>
</dbReference>
<evidence type="ECO:0000259" key="15">
    <source>
        <dbReference type="Pfam" id="PF11838"/>
    </source>
</evidence>
<evidence type="ECO:0000256" key="3">
    <source>
        <dbReference type="ARBA" id="ARBA00022438"/>
    </source>
</evidence>
<feature type="domain" description="ERAP1-like C-terminal" evidence="15">
    <location>
        <begin position="526"/>
        <end position="832"/>
    </location>
</feature>
<keyword evidence="8 12" id="KW-0482">Metalloprotease</keyword>
<dbReference type="GO" id="GO:0016020">
    <property type="term" value="C:membrane"/>
    <property type="evidence" value="ECO:0007669"/>
    <property type="project" value="TreeGrafter"/>
</dbReference>
<dbReference type="AlphaFoldDB" id="A0A8J6ISN3"/>
<evidence type="ECO:0000256" key="7">
    <source>
        <dbReference type="ARBA" id="ARBA00022833"/>
    </source>
</evidence>
<dbReference type="InterPro" id="IPR001930">
    <property type="entry name" value="Peptidase_M1"/>
</dbReference>
<organism evidence="17 18">
    <name type="scientific">Neptunicella marina</name>
    <dbReference type="NCBI Taxonomy" id="2125989"/>
    <lineage>
        <taxon>Bacteria</taxon>
        <taxon>Pseudomonadati</taxon>
        <taxon>Pseudomonadota</taxon>
        <taxon>Gammaproteobacteria</taxon>
        <taxon>Alteromonadales</taxon>
        <taxon>Alteromonadaceae</taxon>
        <taxon>Neptunicella</taxon>
    </lineage>
</organism>
<proteinExistence type="inferred from homology"/>